<keyword evidence="2" id="KW-1185">Reference proteome</keyword>
<proteinExistence type="predicted"/>
<protein>
    <submittedName>
        <fullName evidence="1">Uncharacterized protein</fullName>
    </submittedName>
</protein>
<comment type="caution">
    <text evidence="1">The sequence shown here is derived from an EMBL/GenBank/DDBJ whole genome shotgun (WGS) entry which is preliminary data.</text>
</comment>
<evidence type="ECO:0000313" key="2">
    <source>
        <dbReference type="Proteomes" id="UP001054837"/>
    </source>
</evidence>
<name>A0AAV4SHB7_9ARAC</name>
<evidence type="ECO:0000313" key="1">
    <source>
        <dbReference type="EMBL" id="GIY32962.1"/>
    </source>
</evidence>
<dbReference type="EMBL" id="BPLQ01007882">
    <property type="protein sequence ID" value="GIY32962.1"/>
    <property type="molecule type" value="Genomic_DNA"/>
</dbReference>
<dbReference type="AlphaFoldDB" id="A0AAV4SHB7"/>
<reference evidence="1 2" key="1">
    <citation type="submission" date="2021-06" db="EMBL/GenBank/DDBJ databases">
        <title>Caerostris darwini draft genome.</title>
        <authorList>
            <person name="Kono N."/>
            <person name="Arakawa K."/>
        </authorList>
    </citation>
    <scope>NUCLEOTIDE SEQUENCE [LARGE SCALE GENOMIC DNA]</scope>
</reference>
<gene>
    <name evidence="1" type="ORF">CDAR_435431</name>
</gene>
<sequence>MRRVKSRIRFRTSTSDSCTSEINTGKRTLIGHPNTTLAVLVILTVFYHQRIELLTLRSSCITKDKKVFQETSVLF</sequence>
<accession>A0AAV4SHB7</accession>
<dbReference type="Proteomes" id="UP001054837">
    <property type="component" value="Unassembled WGS sequence"/>
</dbReference>
<organism evidence="1 2">
    <name type="scientific">Caerostris darwini</name>
    <dbReference type="NCBI Taxonomy" id="1538125"/>
    <lineage>
        <taxon>Eukaryota</taxon>
        <taxon>Metazoa</taxon>
        <taxon>Ecdysozoa</taxon>
        <taxon>Arthropoda</taxon>
        <taxon>Chelicerata</taxon>
        <taxon>Arachnida</taxon>
        <taxon>Araneae</taxon>
        <taxon>Araneomorphae</taxon>
        <taxon>Entelegynae</taxon>
        <taxon>Araneoidea</taxon>
        <taxon>Araneidae</taxon>
        <taxon>Caerostris</taxon>
    </lineage>
</organism>